<organism evidence="1 2">
    <name type="scientific">Parnassius apollo</name>
    <name type="common">Apollo butterfly</name>
    <name type="synonym">Papilio apollo</name>
    <dbReference type="NCBI Taxonomy" id="110799"/>
    <lineage>
        <taxon>Eukaryota</taxon>
        <taxon>Metazoa</taxon>
        <taxon>Ecdysozoa</taxon>
        <taxon>Arthropoda</taxon>
        <taxon>Hexapoda</taxon>
        <taxon>Insecta</taxon>
        <taxon>Pterygota</taxon>
        <taxon>Neoptera</taxon>
        <taxon>Endopterygota</taxon>
        <taxon>Lepidoptera</taxon>
        <taxon>Glossata</taxon>
        <taxon>Ditrysia</taxon>
        <taxon>Papilionoidea</taxon>
        <taxon>Papilionidae</taxon>
        <taxon>Parnassiinae</taxon>
        <taxon>Parnassini</taxon>
        <taxon>Parnassius</taxon>
        <taxon>Parnassius</taxon>
    </lineage>
</organism>
<evidence type="ECO:0000313" key="2">
    <source>
        <dbReference type="Proteomes" id="UP000691718"/>
    </source>
</evidence>
<protein>
    <submittedName>
        <fullName evidence="1">(apollo) hypothetical protein</fullName>
    </submittedName>
</protein>
<accession>A0A8S3WYY2</accession>
<keyword evidence="2" id="KW-1185">Reference proteome</keyword>
<proteinExistence type="predicted"/>
<reference evidence="1" key="1">
    <citation type="submission" date="2021-04" db="EMBL/GenBank/DDBJ databases">
        <authorList>
            <person name="Tunstrom K."/>
        </authorList>
    </citation>
    <scope>NUCLEOTIDE SEQUENCE</scope>
</reference>
<dbReference type="EMBL" id="CAJQZP010000885">
    <property type="protein sequence ID" value="CAG4991994.1"/>
    <property type="molecule type" value="Genomic_DNA"/>
</dbReference>
<gene>
    <name evidence="1" type="ORF">PAPOLLO_LOCUS12225</name>
</gene>
<comment type="caution">
    <text evidence="1">The sequence shown here is derived from an EMBL/GenBank/DDBJ whole genome shotgun (WGS) entry which is preliminary data.</text>
</comment>
<dbReference type="Proteomes" id="UP000691718">
    <property type="component" value="Unassembled WGS sequence"/>
</dbReference>
<sequence length="171" mass="18239">MCESLDVSTSSYTSTAIKTPTIASYEYNTTALTSTHTSTSTPITTSIYLSPIPPTTLPYGPTPIASFKSASYSTSVGPTTLPTGNIISTLTIYVPTHIASFNSDHEFASYSTSIRPTSSPTENITLTLTTHVPTPITSSNYDGQSASALSYYSDIDSVTDDTLDTQNIFFK</sequence>
<evidence type="ECO:0000313" key="1">
    <source>
        <dbReference type="EMBL" id="CAG4991994.1"/>
    </source>
</evidence>
<dbReference type="AlphaFoldDB" id="A0A8S3WYY2"/>
<name>A0A8S3WYY2_PARAO</name>